<reference evidence="1" key="1">
    <citation type="submission" date="2016-09" db="EMBL/GenBank/DDBJ databases">
        <title>Complete Genome Sequence of Brevibacterium aurantiacum SMQ-1335.</title>
        <authorList>
            <person name="de Melo A.G."/>
            <person name="Labrie S.J."/>
            <person name="Dumaresq J."/>
            <person name="Roberts R.J."/>
            <person name="Tremblay D.M."/>
            <person name="Moineau S."/>
        </authorList>
    </citation>
    <scope>NUCLEOTIDE SEQUENCE</scope>
    <source>
        <strain evidence="1">SMQ-1335</strain>
    </source>
</reference>
<accession>A0A1D7W2E4</accession>
<evidence type="ECO:0000313" key="10">
    <source>
        <dbReference type="EMBL" id="SMX82625.1"/>
    </source>
</evidence>
<dbReference type="Proteomes" id="UP000218377">
    <property type="component" value="Unassembled WGS sequence"/>
</dbReference>
<dbReference type="GeneID" id="60905840"/>
<evidence type="ECO:0000313" key="17">
    <source>
        <dbReference type="Proteomes" id="UP000218620"/>
    </source>
</evidence>
<dbReference type="PATRIC" id="fig|1703.10.peg.1521"/>
<evidence type="ECO:0000313" key="9">
    <source>
        <dbReference type="EMBL" id="SMX71125.1"/>
    </source>
</evidence>
<dbReference type="EMBL" id="NRGX01000001">
    <property type="protein sequence ID" value="PCC19549.1"/>
    <property type="molecule type" value="Genomic_DNA"/>
</dbReference>
<dbReference type="EMBL" id="NRGO01000016">
    <property type="protein sequence ID" value="PCC49207.1"/>
    <property type="molecule type" value="Genomic_DNA"/>
</dbReference>
<dbReference type="Proteomes" id="UP000234300">
    <property type="component" value="Unassembled WGS sequence"/>
</dbReference>
<dbReference type="OrthoDB" id="7506349at2"/>
<dbReference type="Proteomes" id="UP000234289">
    <property type="component" value="Unassembled WGS sequence"/>
</dbReference>
<dbReference type="Proteomes" id="UP000218620">
    <property type="component" value="Unassembled WGS sequence"/>
</dbReference>
<name>A0A1D7W2E4_BREAU</name>
<dbReference type="RefSeq" id="WP_009884548.1">
    <property type="nucleotide sequence ID" value="NZ_AAGP01000035.1"/>
</dbReference>
<dbReference type="Gene3D" id="1.10.357.10">
    <property type="entry name" value="Tetracycline Repressor, domain 2"/>
    <property type="match status" value="1"/>
</dbReference>
<evidence type="ECO:0000313" key="2">
    <source>
        <dbReference type="EMBL" id="AZT93101.1"/>
    </source>
</evidence>
<reference evidence="22 23" key="8">
    <citation type="submission" date="2019-01" db="EMBL/GenBank/DDBJ databases">
        <title>Comparative genomic analysis of Brevibacterium aurantiacum sheds light on its evolution and its adaptation to smear-ripened cheeses.</title>
        <authorList>
            <person name="Moineau S."/>
        </authorList>
    </citation>
    <scope>NUCLEOTIDE SEQUENCE [LARGE SCALE GENOMIC DNA]</scope>
    <source>
        <strain evidence="2 23">SMQ-1417</strain>
        <strain evidence="3 22">SMQ-1420</strain>
    </source>
</reference>
<sequence>MISRRDVVTDSAIAVVAEQGVRGLTHRAVDALAELPVGSTSNVYRTRDALITGIMGRIGDLNSQQLDRLPDMFRDSGKPAQEIAVDFCMNWLTTDRNRFYTMIMLSLDPALPDEAVVAKQRNMRSINEFIMRFGQVDADLARRINSSVMGMMVSELMAGTADRSHIEQYMSEFLKWKRDIAAQS</sequence>
<evidence type="ECO:0000313" key="8">
    <source>
        <dbReference type="EMBL" id="SMX70178.1"/>
    </source>
</evidence>
<evidence type="ECO:0000313" key="16">
    <source>
        <dbReference type="Proteomes" id="UP000218377"/>
    </source>
</evidence>
<reference evidence="18 21" key="5">
    <citation type="submission" date="2017-03" db="EMBL/GenBank/DDBJ databases">
        <authorList>
            <person name="Monnet C."/>
        </authorList>
    </citation>
    <scope>NUCLEOTIDE SEQUENCE [LARGE SCALE GENOMIC DNA]</scope>
    <source>
        <strain evidence="21">ATCC 9175</strain>
        <strain evidence="18">CNRZ 920</strain>
    </source>
</reference>
<reference evidence="12 24" key="7">
    <citation type="submission" date="2018-10" db="EMBL/GenBank/DDBJ databases">
        <title>Brevibacterium genomes from Austrain hard cheese rinds.</title>
        <authorList>
            <person name="Anast J.M."/>
            <person name="Dzieciol M."/>
            <person name="Schultz D.L."/>
            <person name="Mann E."/>
            <person name="Wagner M."/>
            <person name="Schmitz-Esser S."/>
        </authorList>
    </citation>
    <scope>NUCLEOTIDE SEQUENCE [LARGE SCALE GENOMIC DNA]</scope>
    <source>
        <strain evidence="12 24">L261</strain>
    </source>
</reference>
<dbReference type="Proteomes" id="UP000217881">
    <property type="component" value="Unassembled WGS sequence"/>
</dbReference>
<dbReference type="EMBL" id="RHFF01000005">
    <property type="protein sequence ID" value="TGD39436.1"/>
    <property type="molecule type" value="Genomic_DNA"/>
</dbReference>
<evidence type="ECO:0000313" key="13">
    <source>
        <dbReference type="Proteomes" id="UP000094793"/>
    </source>
</evidence>
<dbReference type="EMBL" id="CP025334">
    <property type="protein sequence ID" value="AZT96885.1"/>
    <property type="molecule type" value="Genomic_DNA"/>
</dbReference>
<dbReference type="EMBL" id="FXZI01000003">
    <property type="protein sequence ID" value="SMX82625.1"/>
    <property type="molecule type" value="Genomic_DNA"/>
</dbReference>
<evidence type="ECO:0000313" key="11">
    <source>
        <dbReference type="EMBL" id="SMX84275.1"/>
    </source>
</evidence>
<evidence type="ECO:0000313" key="20">
    <source>
        <dbReference type="Proteomes" id="UP000234327"/>
    </source>
</evidence>
<evidence type="ECO:0000313" key="1">
    <source>
        <dbReference type="EMBL" id="AOP53193.1"/>
    </source>
</evidence>
<evidence type="ECO:0000313" key="5">
    <source>
        <dbReference type="EMBL" id="PCC44426.1"/>
    </source>
</evidence>
<evidence type="ECO:0000313" key="21">
    <source>
        <dbReference type="Proteomes" id="UP000234525"/>
    </source>
</evidence>
<dbReference type="EMBL" id="NRGQ01000003">
    <property type="protein sequence ID" value="PCC44426.1"/>
    <property type="molecule type" value="Genomic_DNA"/>
</dbReference>
<dbReference type="Proteomes" id="UP000283000">
    <property type="component" value="Chromosome"/>
</dbReference>
<reference evidence="22 23" key="6">
    <citation type="submission" date="2017-12" db="EMBL/GenBank/DDBJ databases">
        <authorList>
            <person name="Levesque S."/>
        </authorList>
    </citation>
    <scope>NUCLEOTIDE SEQUENCE [LARGE SCALE GENOMIC DNA]</scope>
    <source>
        <strain evidence="2 23">SMQ-1417</strain>
        <strain evidence="3 22">SMQ-1420</strain>
    </source>
</reference>
<evidence type="ECO:0000313" key="7">
    <source>
        <dbReference type="EMBL" id="PCC53103.1"/>
    </source>
</evidence>
<dbReference type="Proteomes" id="UP000234327">
    <property type="component" value="Unassembled WGS sequence"/>
</dbReference>
<evidence type="ECO:0000313" key="24">
    <source>
        <dbReference type="Proteomes" id="UP000297736"/>
    </source>
</evidence>
<dbReference type="Proteomes" id="UP000282731">
    <property type="component" value="Chromosome"/>
</dbReference>
<accession>A0A2H1J9U5</accession>
<evidence type="ECO:0000313" key="23">
    <source>
        <dbReference type="Proteomes" id="UP000283000"/>
    </source>
</evidence>
<dbReference type="EMBL" id="FXZB01000005">
    <property type="protein sequence ID" value="SMX70178.1"/>
    <property type="molecule type" value="Genomic_DNA"/>
</dbReference>
<dbReference type="InterPro" id="IPR009057">
    <property type="entry name" value="Homeodomain-like_sf"/>
</dbReference>
<reference evidence="19 20" key="4">
    <citation type="submission" date="2017-03" db="EMBL/GenBank/DDBJ databases">
        <authorList>
            <person name="Afonso C.L."/>
            <person name="Miller P.J."/>
            <person name="Scott M.A."/>
            <person name="Spackman E."/>
            <person name="Goraichik I."/>
            <person name="Dimitrov K.M."/>
            <person name="Suarez D.L."/>
            <person name="Swayne D.E."/>
        </authorList>
    </citation>
    <scope>NUCLEOTIDE SEQUENCE [LARGE SCALE GENOMIC DNA]</scope>
    <source>
        <strain evidence="9">6</strain>
        <strain evidence="20">6(3)</strain>
        <strain evidence="10">8</strain>
        <strain evidence="19">8(6)</strain>
        <strain evidence="8">ATCC 9175</strain>
        <strain evidence="11">CNRZ 920</strain>
    </source>
</reference>
<dbReference type="EMBL" id="NRHA01000014">
    <property type="protein sequence ID" value="PCC53103.1"/>
    <property type="molecule type" value="Genomic_DNA"/>
</dbReference>
<evidence type="ECO:0000313" key="4">
    <source>
        <dbReference type="EMBL" id="PCC19549.1"/>
    </source>
</evidence>
<evidence type="ECO:0000313" key="3">
    <source>
        <dbReference type="EMBL" id="AZT96885.1"/>
    </source>
</evidence>
<dbReference type="eggNOG" id="COG3226">
    <property type="taxonomic scope" value="Bacteria"/>
</dbReference>
<reference evidence="14 15" key="3">
    <citation type="journal article" date="2017" name="Elife">
        <title>Extensive horizontal gene transfer in cheese-associated bacteria.</title>
        <authorList>
            <person name="Bonham K.S."/>
            <person name="Wolfe B.E."/>
            <person name="Dutton R.J."/>
        </authorList>
    </citation>
    <scope>NUCLEOTIDE SEQUENCE [LARGE SCALE GENOMIC DNA]</scope>
    <source>
        <strain evidence="7 15">738_8</strain>
        <strain evidence="6 14">900_6</strain>
        <strain evidence="5 17">962_8</strain>
        <strain evidence="4 16">JB5</strain>
    </source>
</reference>
<gene>
    <name evidence="8" type="ORF">BAUR9175_00943</name>
    <name evidence="11" type="ORF">BAUR920_01900</name>
    <name evidence="9" type="ORF">BAURA63_00906</name>
    <name evidence="10" type="ORF">BAURA86_01308</name>
    <name evidence="1" type="ORF">BLSMQ_1483</name>
    <name evidence="7" type="ORF">CIK59_13305</name>
    <name evidence="6" type="ORF">CIK62_13965</name>
    <name evidence="5" type="ORF">CIK65_02220</name>
    <name evidence="4" type="ORF">CIK79_15395</name>
    <name evidence="2" type="ORF">CXR23_08055</name>
    <name evidence="3" type="ORF">CXR27_07610</name>
    <name evidence="12" type="ORF">EB834_06740</name>
</gene>
<dbReference type="AlphaFoldDB" id="A0A1D7W2E4"/>
<proteinExistence type="predicted"/>
<evidence type="ECO:0000313" key="12">
    <source>
        <dbReference type="EMBL" id="TGD39436.1"/>
    </source>
</evidence>
<evidence type="ECO:0000313" key="19">
    <source>
        <dbReference type="Proteomes" id="UP000234300"/>
    </source>
</evidence>
<dbReference type="KEGG" id="blin:BLSMQ_1483"/>
<dbReference type="EMBL" id="FXYZ01000003">
    <property type="protein sequence ID" value="SMX71125.1"/>
    <property type="molecule type" value="Genomic_DNA"/>
</dbReference>
<organism evidence="1 13">
    <name type="scientific">Brevibacterium aurantiacum</name>
    <dbReference type="NCBI Taxonomy" id="273384"/>
    <lineage>
        <taxon>Bacteria</taxon>
        <taxon>Bacillati</taxon>
        <taxon>Actinomycetota</taxon>
        <taxon>Actinomycetes</taxon>
        <taxon>Micrococcales</taxon>
        <taxon>Brevibacteriaceae</taxon>
        <taxon>Brevibacterium</taxon>
    </lineage>
</organism>
<evidence type="ECO:0000313" key="6">
    <source>
        <dbReference type="EMBL" id="PCC49207.1"/>
    </source>
</evidence>
<dbReference type="Proteomes" id="UP000094793">
    <property type="component" value="Chromosome"/>
</dbReference>
<evidence type="ECO:0000313" key="22">
    <source>
        <dbReference type="Proteomes" id="UP000282731"/>
    </source>
</evidence>
<dbReference type="EMBL" id="CP025330">
    <property type="protein sequence ID" value="AZT93101.1"/>
    <property type="molecule type" value="Genomic_DNA"/>
</dbReference>
<reference evidence="13" key="2">
    <citation type="submission" date="2016-09" db="EMBL/GenBank/DDBJ databases">
        <title>Complete Genome Sequence of Brevibacterium linens SMQ-1335.</title>
        <authorList>
            <person name="de Melo A.G."/>
            <person name="Labrie S.J."/>
            <person name="Dumaresq J."/>
            <person name="Roberts R.J."/>
            <person name="Tremblay D.M."/>
            <person name="Moineau S."/>
        </authorList>
    </citation>
    <scope>NUCLEOTIDE SEQUENCE [LARGE SCALE GENOMIC DNA]</scope>
    <source>
        <strain evidence="13">SMQ-1335</strain>
    </source>
</reference>
<dbReference type="Proteomes" id="UP000234525">
    <property type="component" value="Unassembled WGS sequence"/>
</dbReference>
<evidence type="ECO:0000313" key="15">
    <source>
        <dbReference type="Proteomes" id="UP000217881"/>
    </source>
</evidence>
<evidence type="ECO:0000313" key="18">
    <source>
        <dbReference type="Proteomes" id="UP000234289"/>
    </source>
</evidence>
<protein>
    <submittedName>
        <fullName evidence="2">TetR family transcriptional regulator</fullName>
    </submittedName>
    <submittedName>
        <fullName evidence="1">Transcriptional regulator, TetR family</fullName>
    </submittedName>
</protein>
<dbReference type="Proteomes" id="UP000217720">
    <property type="component" value="Unassembled WGS sequence"/>
</dbReference>
<dbReference type="EMBL" id="FXZG01000010">
    <property type="protein sequence ID" value="SMX84275.1"/>
    <property type="molecule type" value="Genomic_DNA"/>
</dbReference>
<keyword evidence="21" id="KW-1185">Reference proteome</keyword>
<dbReference type="Proteomes" id="UP000297736">
    <property type="component" value="Unassembled WGS sequence"/>
</dbReference>
<dbReference type="SUPFAM" id="SSF46689">
    <property type="entry name" value="Homeodomain-like"/>
    <property type="match status" value="1"/>
</dbReference>
<accession>A0A2A3X7A4</accession>
<evidence type="ECO:0000313" key="14">
    <source>
        <dbReference type="Proteomes" id="UP000217720"/>
    </source>
</evidence>
<dbReference type="EMBL" id="CP017150">
    <property type="protein sequence ID" value="AOP53193.1"/>
    <property type="molecule type" value="Genomic_DNA"/>
</dbReference>